<evidence type="ECO:0000256" key="8">
    <source>
        <dbReference type="SAM" id="Phobius"/>
    </source>
</evidence>
<sequence length="414" mass="45119">MAGAFLALALLESLVFGVLAWGAYHALSVYLVRWHLEPVLELVAEVDRDGDEAAAAVLAQLADDMDIKIYRDGAGPTKYIPAPERGKPRLTRLESERYALSWRSKQGREYVLVGKIDDFDDLEEVLLQAFLLCAAGGLLAAVVFGLTLGRRISGPLLTLARRIRDGENPGDTPELLDRRDEVGLLTRAFAEREGELRAFLVREQLFTGDVSHELRTPLTVLRGGLEILEAGRSMESGPDASILARMTRTVDSMSETVNTLLLLARRPEQLERGALDMTALVCAQANAVEQAFARRGLAFEIDAAPGIVVRGHAGLAGLVVRNLLDNALRYAETGGVVLRLDAEGLIVEDGGPPITENLRERLFERGVRGGNGTPGSGLGLALVRRACEHLGWAVNYRPGPDGGNVFYVRFRCRF</sequence>
<dbReference type="PANTHER" id="PTHR45436">
    <property type="entry name" value="SENSOR HISTIDINE KINASE YKOH"/>
    <property type="match status" value="1"/>
</dbReference>
<evidence type="ECO:0000256" key="3">
    <source>
        <dbReference type="ARBA" id="ARBA00022553"/>
    </source>
</evidence>
<dbReference type="Gene3D" id="1.10.287.130">
    <property type="match status" value="1"/>
</dbReference>
<dbReference type="SUPFAM" id="SSF47384">
    <property type="entry name" value="Homodimeric domain of signal transducing histidine kinase"/>
    <property type="match status" value="1"/>
</dbReference>
<keyword evidence="6 10" id="KW-0418">Kinase</keyword>
<evidence type="ECO:0000256" key="2">
    <source>
        <dbReference type="ARBA" id="ARBA00012438"/>
    </source>
</evidence>
<organism evidence="10 11">
    <name type="scientific">Candidatus Mailhella merdigallinarum</name>
    <dbReference type="NCBI Taxonomy" id="2838658"/>
    <lineage>
        <taxon>Bacteria</taxon>
        <taxon>Pseudomonadati</taxon>
        <taxon>Thermodesulfobacteriota</taxon>
        <taxon>Desulfovibrionia</taxon>
        <taxon>Desulfovibrionales</taxon>
        <taxon>Desulfovibrionaceae</taxon>
        <taxon>Mailhella</taxon>
    </lineage>
</organism>
<dbReference type="InterPro" id="IPR036097">
    <property type="entry name" value="HisK_dim/P_sf"/>
</dbReference>
<dbReference type="SUPFAM" id="SSF55874">
    <property type="entry name" value="ATPase domain of HSP90 chaperone/DNA topoisomerase II/histidine kinase"/>
    <property type="match status" value="1"/>
</dbReference>
<dbReference type="Gene3D" id="6.10.340.10">
    <property type="match status" value="1"/>
</dbReference>
<evidence type="ECO:0000256" key="6">
    <source>
        <dbReference type="ARBA" id="ARBA00022777"/>
    </source>
</evidence>
<dbReference type="PROSITE" id="PS50109">
    <property type="entry name" value="HIS_KIN"/>
    <property type="match status" value="1"/>
</dbReference>
<dbReference type="GO" id="GO:0005886">
    <property type="term" value="C:plasma membrane"/>
    <property type="evidence" value="ECO:0007669"/>
    <property type="project" value="TreeGrafter"/>
</dbReference>
<dbReference type="InterPro" id="IPR003661">
    <property type="entry name" value="HisK_dim/P_dom"/>
</dbReference>
<evidence type="ECO:0000259" key="9">
    <source>
        <dbReference type="PROSITE" id="PS50109"/>
    </source>
</evidence>
<dbReference type="SMART" id="SM00388">
    <property type="entry name" value="HisKA"/>
    <property type="match status" value="1"/>
</dbReference>
<reference evidence="10" key="1">
    <citation type="journal article" date="2021" name="PeerJ">
        <title>Extensive microbial diversity within the chicken gut microbiome revealed by metagenomics and culture.</title>
        <authorList>
            <person name="Gilroy R."/>
            <person name="Ravi A."/>
            <person name="Getino M."/>
            <person name="Pursley I."/>
            <person name="Horton D.L."/>
            <person name="Alikhan N.F."/>
            <person name="Baker D."/>
            <person name="Gharbi K."/>
            <person name="Hall N."/>
            <person name="Watson M."/>
            <person name="Adriaenssens E.M."/>
            <person name="Foster-Nyarko E."/>
            <person name="Jarju S."/>
            <person name="Secka A."/>
            <person name="Antonio M."/>
            <person name="Oren A."/>
            <person name="Chaudhuri R.R."/>
            <person name="La Ragione R."/>
            <person name="Hildebrand F."/>
            <person name="Pallen M.J."/>
        </authorList>
    </citation>
    <scope>NUCLEOTIDE SEQUENCE</scope>
    <source>
        <strain evidence="10">CHK186-16707</strain>
    </source>
</reference>
<keyword evidence="3" id="KW-0597">Phosphoprotein</keyword>
<feature type="transmembrane region" description="Helical" evidence="8">
    <location>
        <begin position="125"/>
        <end position="148"/>
    </location>
</feature>
<keyword evidence="7 8" id="KW-1133">Transmembrane helix</keyword>
<dbReference type="InterPro" id="IPR050428">
    <property type="entry name" value="TCS_sensor_his_kinase"/>
</dbReference>
<proteinExistence type="predicted"/>
<dbReference type="InterPro" id="IPR036890">
    <property type="entry name" value="HATPase_C_sf"/>
</dbReference>
<dbReference type="PANTHER" id="PTHR45436:SF16">
    <property type="entry name" value="HISTIDINE KINASE"/>
    <property type="match status" value="1"/>
</dbReference>
<comment type="catalytic activity">
    <reaction evidence="1">
        <text>ATP + protein L-histidine = ADP + protein N-phospho-L-histidine.</text>
        <dbReference type="EC" id="2.7.13.3"/>
    </reaction>
</comment>
<dbReference type="CDD" id="cd00082">
    <property type="entry name" value="HisKA"/>
    <property type="match status" value="1"/>
</dbReference>
<dbReference type="AlphaFoldDB" id="A0A9D2HDX3"/>
<dbReference type="Pfam" id="PF00512">
    <property type="entry name" value="HisKA"/>
    <property type="match status" value="1"/>
</dbReference>
<dbReference type="EMBL" id="DXAN01000020">
    <property type="protein sequence ID" value="HJA08704.1"/>
    <property type="molecule type" value="Genomic_DNA"/>
</dbReference>
<feature type="domain" description="Histidine kinase" evidence="9">
    <location>
        <begin position="209"/>
        <end position="414"/>
    </location>
</feature>
<evidence type="ECO:0000313" key="11">
    <source>
        <dbReference type="Proteomes" id="UP000824225"/>
    </source>
</evidence>
<evidence type="ECO:0000256" key="1">
    <source>
        <dbReference type="ARBA" id="ARBA00000085"/>
    </source>
</evidence>
<dbReference type="Proteomes" id="UP000824225">
    <property type="component" value="Unassembled WGS sequence"/>
</dbReference>
<evidence type="ECO:0000256" key="4">
    <source>
        <dbReference type="ARBA" id="ARBA00022679"/>
    </source>
</evidence>
<evidence type="ECO:0000313" key="10">
    <source>
        <dbReference type="EMBL" id="HJA08704.1"/>
    </source>
</evidence>
<dbReference type="Pfam" id="PF02518">
    <property type="entry name" value="HATPase_c"/>
    <property type="match status" value="1"/>
</dbReference>
<dbReference type="EC" id="2.7.13.3" evidence="2"/>
<dbReference type="InterPro" id="IPR005467">
    <property type="entry name" value="His_kinase_dom"/>
</dbReference>
<dbReference type="SMART" id="SM00387">
    <property type="entry name" value="HATPase_c"/>
    <property type="match status" value="1"/>
</dbReference>
<dbReference type="InterPro" id="IPR003594">
    <property type="entry name" value="HATPase_dom"/>
</dbReference>
<reference evidence="10" key="2">
    <citation type="submission" date="2021-04" db="EMBL/GenBank/DDBJ databases">
        <authorList>
            <person name="Gilroy R."/>
        </authorList>
    </citation>
    <scope>NUCLEOTIDE SEQUENCE</scope>
    <source>
        <strain evidence="10">CHK186-16707</strain>
    </source>
</reference>
<protein>
    <recommendedName>
        <fullName evidence="2">histidine kinase</fullName>
        <ecNumber evidence="2">2.7.13.3</ecNumber>
    </recommendedName>
</protein>
<name>A0A9D2HDX3_9BACT</name>
<keyword evidence="8" id="KW-0472">Membrane</keyword>
<gene>
    <name evidence="10" type="ORF">H9962_05905</name>
</gene>
<evidence type="ECO:0000256" key="7">
    <source>
        <dbReference type="ARBA" id="ARBA00022989"/>
    </source>
</evidence>
<comment type="caution">
    <text evidence="10">The sequence shown here is derived from an EMBL/GenBank/DDBJ whole genome shotgun (WGS) entry which is preliminary data.</text>
</comment>
<accession>A0A9D2HDX3</accession>
<evidence type="ECO:0000256" key="5">
    <source>
        <dbReference type="ARBA" id="ARBA00022692"/>
    </source>
</evidence>
<dbReference type="GO" id="GO:0000155">
    <property type="term" value="F:phosphorelay sensor kinase activity"/>
    <property type="evidence" value="ECO:0007669"/>
    <property type="project" value="InterPro"/>
</dbReference>
<dbReference type="Gene3D" id="3.30.565.10">
    <property type="entry name" value="Histidine kinase-like ATPase, C-terminal domain"/>
    <property type="match status" value="1"/>
</dbReference>
<keyword evidence="5 8" id="KW-0812">Transmembrane</keyword>
<keyword evidence="4" id="KW-0808">Transferase</keyword>